<feature type="transmembrane region" description="Helical" evidence="2">
    <location>
        <begin position="33"/>
        <end position="56"/>
    </location>
</feature>
<feature type="transmembrane region" description="Helical" evidence="2">
    <location>
        <begin position="186"/>
        <end position="211"/>
    </location>
</feature>
<keyword evidence="2" id="KW-0812">Transmembrane</keyword>
<organism evidence="4 5">
    <name type="scientific">Zopfia rhizophila CBS 207.26</name>
    <dbReference type="NCBI Taxonomy" id="1314779"/>
    <lineage>
        <taxon>Eukaryota</taxon>
        <taxon>Fungi</taxon>
        <taxon>Dikarya</taxon>
        <taxon>Ascomycota</taxon>
        <taxon>Pezizomycotina</taxon>
        <taxon>Dothideomycetes</taxon>
        <taxon>Dothideomycetes incertae sedis</taxon>
        <taxon>Zopfiaceae</taxon>
        <taxon>Zopfia</taxon>
    </lineage>
</organism>
<keyword evidence="5" id="KW-1185">Reference proteome</keyword>
<sequence length="429" mass="46579">MADASSTFTATPTGRPSGISEPLAAIGDKDQSGLIAILAAFALGLVLLSITVRIYARHNFISYRVDDFTFFAASAFAIIQASLVFRELSSGLGKLGSSLPSEQTASIQKISFVADLFYLFPLFLSKASTSFLFIYLTPGRSHHRIIWTTIAASVTWLISSVILEGIRCHSSHPWTDDISTCPNFFARWAFIAIFDTLIEIGLVATAIYIVWDLQMELMSKVIVVGAFSCRIPNAAFSITRLAFLHHSLTPTTSHYYTSRIVCTTQLSIGYTITASIIPYLKPFMQAYEQPPSSYPSKFSKSSKSSKSSNFKLSSLTGKTAVSSNTDGVDDEPREPVNRLVRKEIAFMRGGGVGRLRPEDMKYEAKASAMPTPEAVEHDGEGGGADDDSQVMIIKKGVEWSVQHERAGSASGTTGTTGTDGIEIIGRESV</sequence>
<feature type="compositionally biased region" description="Low complexity" evidence="1">
    <location>
        <begin position="411"/>
        <end position="423"/>
    </location>
</feature>
<evidence type="ECO:0000259" key="3">
    <source>
        <dbReference type="Pfam" id="PF20684"/>
    </source>
</evidence>
<name>A0A6A6DEU1_9PEZI</name>
<dbReference type="Pfam" id="PF20684">
    <property type="entry name" value="Fung_rhodopsin"/>
    <property type="match status" value="1"/>
</dbReference>
<dbReference type="Proteomes" id="UP000800200">
    <property type="component" value="Unassembled WGS sequence"/>
</dbReference>
<protein>
    <recommendedName>
        <fullName evidence="3">Rhodopsin domain-containing protein</fullName>
    </recommendedName>
</protein>
<dbReference type="OrthoDB" id="3918601at2759"/>
<dbReference type="AlphaFoldDB" id="A0A6A6DEU1"/>
<evidence type="ECO:0000256" key="1">
    <source>
        <dbReference type="SAM" id="MobiDB-lite"/>
    </source>
</evidence>
<evidence type="ECO:0000313" key="5">
    <source>
        <dbReference type="Proteomes" id="UP000800200"/>
    </source>
</evidence>
<feature type="region of interest" description="Disordered" evidence="1">
    <location>
        <begin position="366"/>
        <end position="387"/>
    </location>
</feature>
<feature type="transmembrane region" description="Helical" evidence="2">
    <location>
        <begin position="145"/>
        <end position="166"/>
    </location>
</feature>
<accession>A0A6A6DEU1</accession>
<feature type="transmembrane region" description="Helical" evidence="2">
    <location>
        <begin position="68"/>
        <end position="85"/>
    </location>
</feature>
<feature type="region of interest" description="Disordered" evidence="1">
    <location>
        <begin position="404"/>
        <end position="429"/>
    </location>
</feature>
<dbReference type="PANTHER" id="PTHR39614:SF2">
    <property type="entry name" value="INTEGRAL MEMBRANE PROTEIN"/>
    <property type="match status" value="1"/>
</dbReference>
<keyword evidence="2" id="KW-0472">Membrane</keyword>
<feature type="domain" description="Rhodopsin" evidence="3">
    <location>
        <begin position="52"/>
        <end position="285"/>
    </location>
</feature>
<dbReference type="InterPro" id="IPR049326">
    <property type="entry name" value="Rhodopsin_dom_fungi"/>
</dbReference>
<keyword evidence="2" id="KW-1133">Transmembrane helix</keyword>
<dbReference type="EMBL" id="ML994679">
    <property type="protein sequence ID" value="KAF2178014.1"/>
    <property type="molecule type" value="Genomic_DNA"/>
</dbReference>
<dbReference type="PANTHER" id="PTHR39614">
    <property type="entry name" value="INTEGRAL MEMBRANE PROTEIN"/>
    <property type="match status" value="1"/>
</dbReference>
<evidence type="ECO:0000256" key="2">
    <source>
        <dbReference type="SAM" id="Phobius"/>
    </source>
</evidence>
<reference evidence="4" key="1">
    <citation type="journal article" date="2020" name="Stud. Mycol.">
        <title>101 Dothideomycetes genomes: a test case for predicting lifestyles and emergence of pathogens.</title>
        <authorList>
            <person name="Haridas S."/>
            <person name="Albert R."/>
            <person name="Binder M."/>
            <person name="Bloem J."/>
            <person name="Labutti K."/>
            <person name="Salamov A."/>
            <person name="Andreopoulos B."/>
            <person name="Baker S."/>
            <person name="Barry K."/>
            <person name="Bills G."/>
            <person name="Bluhm B."/>
            <person name="Cannon C."/>
            <person name="Castanera R."/>
            <person name="Culley D."/>
            <person name="Daum C."/>
            <person name="Ezra D."/>
            <person name="Gonzalez J."/>
            <person name="Henrissat B."/>
            <person name="Kuo A."/>
            <person name="Liang C."/>
            <person name="Lipzen A."/>
            <person name="Lutzoni F."/>
            <person name="Magnuson J."/>
            <person name="Mondo S."/>
            <person name="Nolan M."/>
            <person name="Ohm R."/>
            <person name="Pangilinan J."/>
            <person name="Park H.-J."/>
            <person name="Ramirez L."/>
            <person name="Alfaro M."/>
            <person name="Sun H."/>
            <person name="Tritt A."/>
            <person name="Yoshinaga Y."/>
            <person name="Zwiers L.-H."/>
            <person name="Turgeon B."/>
            <person name="Goodwin S."/>
            <person name="Spatafora J."/>
            <person name="Crous P."/>
            <person name="Grigoriev I."/>
        </authorList>
    </citation>
    <scope>NUCLEOTIDE SEQUENCE</scope>
    <source>
        <strain evidence="4">CBS 207.26</strain>
    </source>
</reference>
<proteinExistence type="predicted"/>
<gene>
    <name evidence="4" type="ORF">K469DRAFT_347739</name>
</gene>
<evidence type="ECO:0000313" key="4">
    <source>
        <dbReference type="EMBL" id="KAF2178014.1"/>
    </source>
</evidence>